<keyword evidence="2" id="KW-1185">Reference proteome</keyword>
<dbReference type="EMBL" id="JASBWT010000001">
    <property type="protein sequence ID" value="KAJ9108799.1"/>
    <property type="molecule type" value="Genomic_DNA"/>
</dbReference>
<sequence>MSAPSSRMSGGPANTVQSTRHRQLLDQYSEYLPITERLQLELLETVDQLRDLPRGIKDGDDETVGGSSKWDEETVRGLKAWAKDIGVSWRALRRSRFRQDKASELLLETLTVRTSPPLHTALPLHIQTYLFKEPTEPIFTILPPTSYADRVGRPIGVLSLRYIKRNIPARNGEIGKEGIREFAWWIAEMTRRVMSDWYGGKFDTVDTKDNIAGGGCVLIVDAKDAGIKNLELELLPNLISINHNHFPSQFSTVYVVNHSWTHSGLWACIKRVLPQTALEKIVFLKGEQEIGDIFDLERFPRAYGGKVDRDLREDAFWLYNIYGKKSISTASSTVSPTFEQKPISEDPTDSHGTATTIPALYVPSYESIADVFYSARNTPLQSTQASPLINPKTGKQRRRALRLDLAMTSRPPAVTAFGFVPLKGPDGTTVDHASSSKVGHSTTRVRSISDFQLYLSPSRITNLDLLLSSDEEASDEESLQLESLRARQKARRESRSSLRLNASSSFVSSRRYSGQIPAENAATADSLISGTGKATRPAITPWISGSGRAADSMRQASWDDARSYSASLIRHHAQGLTRNRRTSGLSAELTAAANSDEQPINHRHKEHDPPETRSLGSTTARETDSDAQSSMQPTVSDESDSTHTRRRRIELPISAYDRMMNPMFGYPVLQTVSTSGTNLAGMLRPRYGRKRKRDLAKTLVFLFLLRLDHFRRWIGQASTHFAGLLLGMIGLRGWFKSRNQAEELRGQVYDMNGAKWRRNPEQAFALARHSYALQGLDSINSRELAAAQGDWLWMVITIVLVRGSWGRLLLSTLEELRRVRRVFTTNVR</sequence>
<dbReference type="Proteomes" id="UP001227268">
    <property type="component" value="Unassembled WGS sequence"/>
</dbReference>
<reference evidence="1" key="1">
    <citation type="submission" date="2023-04" db="EMBL/GenBank/DDBJ databases">
        <title>Draft Genome sequencing of Naganishia species isolated from polar environments using Oxford Nanopore Technology.</title>
        <authorList>
            <person name="Leo P."/>
            <person name="Venkateswaran K."/>
        </authorList>
    </citation>
    <scope>NUCLEOTIDE SEQUENCE</scope>
    <source>
        <strain evidence="1">MNA-CCFEE 5423</strain>
    </source>
</reference>
<proteinExistence type="predicted"/>
<comment type="caution">
    <text evidence="1">The sequence shown here is derived from an EMBL/GenBank/DDBJ whole genome shotgun (WGS) entry which is preliminary data.</text>
</comment>
<accession>A0ACC2WC41</accession>
<evidence type="ECO:0000313" key="1">
    <source>
        <dbReference type="EMBL" id="KAJ9108799.1"/>
    </source>
</evidence>
<evidence type="ECO:0000313" key="2">
    <source>
        <dbReference type="Proteomes" id="UP001227268"/>
    </source>
</evidence>
<protein>
    <submittedName>
        <fullName evidence="1">Uncharacterized protein</fullName>
    </submittedName>
</protein>
<name>A0ACC2WC41_9TREE</name>
<gene>
    <name evidence="1" type="ORF">QFC21_000119</name>
</gene>
<organism evidence="1 2">
    <name type="scientific">Naganishia friedmannii</name>
    <dbReference type="NCBI Taxonomy" id="89922"/>
    <lineage>
        <taxon>Eukaryota</taxon>
        <taxon>Fungi</taxon>
        <taxon>Dikarya</taxon>
        <taxon>Basidiomycota</taxon>
        <taxon>Agaricomycotina</taxon>
        <taxon>Tremellomycetes</taxon>
        <taxon>Filobasidiales</taxon>
        <taxon>Filobasidiaceae</taxon>
        <taxon>Naganishia</taxon>
    </lineage>
</organism>